<name>A0ABS8WBN5_9GAMM</name>
<dbReference type="EMBL" id="JAIMJA010000008">
    <property type="protein sequence ID" value="MCE2595001.1"/>
    <property type="molecule type" value="Genomic_DNA"/>
</dbReference>
<feature type="transmembrane region" description="Helical" evidence="2">
    <location>
        <begin position="243"/>
        <end position="262"/>
    </location>
</feature>
<dbReference type="PROSITE" id="PS51724">
    <property type="entry name" value="SPOR"/>
    <property type="match status" value="1"/>
</dbReference>
<comment type="caution">
    <text evidence="4">The sequence shown here is derived from an EMBL/GenBank/DDBJ whole genome shotgun (WGS) entry which is preliminary data.</text>
</comment>
<keyword evidence="2" id="KW-0812">Transmembrane</keyword>
<dbReference type="Gene3D" id="3.40.50.300">
    <property type="entry name" value="P-loop containing nucleotide triphosphate hydrolases"/>
    <property type="match status" value="1"/>
</dbReference>
<dbReference type="InterPro" id="IPR027417">
    <property type="entry name" value="P-loop_NTPase"/>
</dbReference>
<dbReference type="Proteomes" id="UP001201273">
    <property type="component" value="Unassembled WGS sequence"/>
</dbReference>
<dbReference type="RefSeq" id="WP_233052511.1">
    <property type="nucleotide sequence ID" value="NZ_JAIMJA010000008.1"/>
</dbReference>
<dbReference type="InterPro" id="IPR052026">
    <property type="entry name" value="ExeA_AAA_ATPase_DNA-bind"/>
</dbReference>
<feature type="region of interest" description="Disordered" evidence="1">
    <location>
        <begin position="403"/>
        <end position="422"/>
    </location>
</feature>
<keyword evidence="2" id="KW-1133">Transmembrane helix</keyword>
<gene>
    <name evidence="4" type="ORF">K6Y31_09250</name>
</gene>
<keyword evidence="5" id="KW-1185">Reference proteome</keyword>
<organism evidence="4 5">
    <name type="scientific">Motilimonas cestriensis</name>
    <dbReference type="NCBI Taxonomy" id="2742685"/>
    <lineage>
        <taxon>Bacteria</taxon>
        <taxon>Pseudomonadati</taxon>
        <taxon>Pseudomonadota</taxon>
        <taxon>Gammaproteobacteria</taxon>
        <taxon>Alteromonadales</taxon>
        <taxon>Alteromonadales genera incertae sedis</taxon>
        <taxon>Motilimonas</taxon>
    </lineage>
</organism>
<accession>A0ABS8WBN5</accession>
<keyword evidence="2" id="KW-0472">Membrane</keyword>
<reference evidence="4 5" key="1">
    <citation type="journal article" date="2022" name="Environ. Microbiol. Rep.">
        <title>Eco-phylogenetic analyses reveal divergent evolution of vitamin B12 metabolism in the marine bacterial family 'Psychromonadaceae'.</title>
        <authorList>
            <person name="Jin X."/>
            <person name="Yang Y."/>
            <person name="Cao H."/>
            <person name="Gao B."/>
            <person name="Zhao Z."/>
        </authorList>
    </citation>
    <scope>NUCLEOTIDE SEQUENCE [LARGE SCALE GENOMIC DNA]</scope>
    <source>
        <strain evidence="4 5">MKS20</strain>
    </source>
</reference>
<evidence type="ECO:0000313" key="5">
    <source>
        <dbReference type="Proteomes" id="UP001201273"/>
    </source>
</evidence>
<dbReference type="SUPFAM" id="SSF52540">
    <property type="entry name" value="P-loop containing nucleoside triphosphate hydrolases"/>
    <property type="match status" value="1"/>
</dbReference>
<dbReference type="PANTHER" id="PTHR35894">
    <property type="entry name" value="GENERAL SECRETION PATHWAY PROTEIN A-RELATED"/>
    <property type="match status" value="1"/>
</dbReference>
<dbReference type="Pfam" id="PF13401">
    <property type="entry name" value="AAA_22"/>
    <property type="match status" value="1"/>
</dbReference>
<dbReference type="Pfam" id="PF05036">
    <property type="entry name" value="SPOR"/>
    <property type="match status" value="1"/>
</dbReference>
<evidence type="ECO:0000256" key="2">
    <source>
        <dbReference type="SAM" id="Phobius"/>
    </source>
</evidence>
<evidence type="ECO:0000313" key="4">
    <source>
        <dbReference type="EMBL" id="MCE2595001.1"/>
    </source>
</evidence>
<feature type="domain" description="SPOR" evidence="3">
    <location>
        <begin position="453"/>
        <end position="531"/>
    </location>
</feature>
<proteinExistence type="predicted"/>
<dbReference type="InterPro" id="IPR007730">
    <property type="entry name" value="SPOR-like_dom"/>
</dbReference>
<evidence type="ECO:0000259" key="3">
    <source>
        <dbReference type="PROSITE" id="PS51724"/>
    </source>
</evidence>
<evidence type="ECO:0000256" key="1">
    <source>
        <dbReference type="SAM" id="MobiDB-lite"/>
    </source>
</evidence>
<dbReference type="PANTHER" id="PTHR35894:SF7">
    <property type="entry name" value="GENERAL SECRETION PATHWAY PROTEIN A-RELATED"/>
    <property type="match status" value="1"/>
</dbReference>
<protein>
    <submittedName>
        <fullName evidence="4">AAA family ATPase</fullName>
    </submittedName>
</protein>
<dbReference type="Gene3D" id="3.30.70.1070">
    <property type="entry name" value="Sporulation related repeat"/>
    <property type="match status" value="1"/>
</dbReference>
<dbReference type="InterPro" id="IPR036680">
    <property type="entry name" value="SPOR-like_sf"/>
</dbReference>
<dbReference type="InterPro" id="IPR049945">
    <property type="entry name" value="AAA_22"/>
</dbReference>
<sequence length="541" mass="59519">MLDQHIQLADIPSQLQLLERLQHLIRFNSNITFISGETGSGKTILIQRLLSLDIESNQSLLSCSPGIRANKARDGLLSQLVSKPLFNPEDNLGESLFRMLDDATSDILLVVDNAHFLPQDLIGELWLLLLENRFQGFNHKINVLLFADPTWCDQQVALLSGKTDTPPIEMDIPSLSEQESHQFVRSILQRADYQAKVENNAAIHRQIEACAGLPANLQRLVDTIVNETPVEVEKVKSNSQLPLIALMVLAALLMSGAFYYFIVPSPGDEVAEPLANNESLAMALLDEPVASVTIDERSDPSVEPSTASLTPDELVASWQDDAPLPNEVEHSDLELDSLEDPRKRVTVPENVIEKLGATSNNDQVEAQVLEQGEELAALTDAQMNADDVTVQSVEQLKQVLTQPAEEATSVSEAEQPKPETPIVTLAPTPSSTVTSSPAIKPGFRLTTAAELKKIPSQHYSLQLAAVSSLPVLKAFVKEHNIEQTATYFKISRKGKTAYLVVHGDYKTRRAAMNDIASLPTNLRTLKPWAKGYKQIQQEAID</sequence>